<comment type="caution">
    <text evidence="3">The sequence shown here is derived from an EMBL/GenBank/DDBJ whole genome shotgun (WGS) entry which is preliminary data.</text>
</comment>
<dbReference type="OrthoDB" id="5508179at2"/>
<feature type="signal peptide" evidence="2">
    <location>
        <begin position="1"/>
        <end position="20"/>
    </location>
</feature>
<organism evidence="3 4">
    <name type="scientific">Lujinxingia vulgaris</name>
    <dbReference type="NCBI Taxonomy" id="2600176"/>
    <lineage>
        <taxon>Bacteria</taxon>
        <taxon>Deltaproteobacteria</taxon>
        <taxon>Bradymonadales</taxon>
        <taxon>Lujinxingiaceae</taxon>
        <taxon>Lujinxingia</taxon>
    </lineage>
</organism>
<accession>A0A5C6WVK7</accession>
<evidence type="ECO:0000313" key="3">
    <source>
        <dbReference type="EMBL" id="TXD31788.1"/>
    </source>
</evidence>
<reference evidence="3 4" key="1">
    <citation type="submission" date="2019-08" db="EMBL/GenBank/DDBJ databases">
        <title>Bradymonadales sp. TMQ2.</title>
        <authorList>
            <person name="Liang Q."/>
        </authorList>
    </citation>
    <scope>NUCLEOTIDE SEQUENCE [LARGE SCALE GENOMIC DNA]</scope>
    <source>
        <strain evidence="3 4">TMQ2</strain>
    </source>
</reference>
<feature type="region of interest" description="Disordered" evidence="1">
    <location>
        <begin position="20"/>
        <end position="41"/>
    </location>
</feature>
<evidence type="ECO:0000256" key="2">
    <source>
        <dbReference type="SAM" id="SignalP"/>
    </source>
</evidence>
<gene>
    <name evidence="3" type="ORF">FRC96_20155</name>
</gene>
<proteinExistence type="predicted"/>
<sequence length="199" mass="21623">MKLFLIALTLLSLLATGASAEPAAKPSDPSAPGVSDDASTSGDAHIEEAVLMLLSQHHRAPTLKQLEGLTPRARHFVERIARDESAFAFHRERALIALGYWADDDTFNYLTGLLDDPQTDVSLLHTLLPLLANSFGERAVGELTPFVLEHDDVQVRISAAAALGRLNSDAAFKILDIAIEQEPNPIARQRIEDAAARLR</sequence>
<dbReference type="RefSeq" id="WP_146977275.1">
    <property type="nucleotide sequence ID" value="NZ_VOSL01000145.1"/>
</dbReference>
<evidence type="ECO:0000256" key="1">
    <source>
        <dbReference type="SAM" id="MobiDB-lite"/>
    </source>
</evidence>
<dbReference type="Proteomes" id="UP000321046">
    <property type="component" value="Unassembled WGS sequence"/>
</dbReference>
<evidence type="ECO:0000313" key="4">
    <source>
        <dbReference type="Proteomes" id="UP000321046"/>
    </source>
</evidence>
<evidence type="ECO:0008006" key="5">
    <source>
        <dbReference type="Google" id="ProtNLM"/>
    </source>
</evidence>
<dbReference type="Gene3D" id="1.25.10.10">
    <property type="entry name" value="Leucine-rich Repeat Variant"/>
    <property type="match status" value="1"/>
</dbReference>
<dbReference type="EMBL" id="VOSL01000145">
    <property type="protein sequence ID" value="TXD31788.1"/>
    <property type="molecule type" value="Genomic_DNA"/>
</dbReference>
<dbReference type="InterPro" id="IPR011989">
    <property type="entry name" value="ARM-like"/>
</dbReference>
<keyword evidence="2" id="KW-0732">Signal</keyword>
<protein>
    <recommendedName>
        <fullName evidence="5">HEAT repeat domain-containing protein</fullName>
    </recommendedName>
</protein>
<feature type="chain" id="PRO_5022761275" description="HEAT repeat domain-containing protein" evidence="2">
    <location>
        <begin position="21"/>
        <end position="199"/>
    </location>
</feature>
<name>A0A5C6WVK7_9DELT</name>
<dbReference type="AlphaFoldDB" id="A0A5C6WVK7"/>
<dbReference type="SUPFAM" id="SSF48371">
    <property type="entry name" value="ARM repeat"/>
    <property type="match status" value="1"/>
</dbReference>
<dbReference type="InterPro" id="IPR016024">
    <property type="entry name" value="ARM-type_fold"/>
</dbReference>